<evidence type="ECO:0000256" key="1">
    <source>
        <dbReference type="ARBA" id="ARBA00004651"/>
    </source>
</evidence>
<dbReference type="GO" id="GO:0030001">
    <property type="term" value="P:metal ion transport"/>
    <property type="evidence" value="ECO:0007669"/>
    <property type="project" value="UniProtKB-ARBA"/>
</dbReference>
<evidence type="ECO:0000256" key="5">
    <source>
        <dbReference type="ARBA" id="ARBA00022989"/>
    </source>
</evidence>
<evidence type="ECO:0000256" key="6">
    <source>
        <dbReference type="ARBA" id="ARBA00023065"/>
    </source>
</evidence>
<keyword evidence="2" id="KW-0813">Transport</keyword>
<evidence type="ECO:0000313" key="10">
    <source>
        <dbReference type="Proteomes" id="UP000048908"/>
    </source>
</evidence>
<feature type="transmembrane region" description="Helical" evidence="8">
    <location>
        <begin position="243"/>
        <end position="265"/>
    </location>
</feature>
<dbReference type="GO" id="GO:0008324">
    <property type="term" value="F:monoatomic cation transmembrane transporter activity"/>
    <property type="evidence" value="ECO:0007669"/>
    <property type="project" value="InterPro"/>
</dbReference>
<accession>A0A0M6XU06</accession>
<dbReference type="EMBL" id="CXPG01000021">
    <property type="protein sequence ID" value="CTQ34087.1"/>
    <property type="molecule type" value="Genomic_DNA"/>
</dbReference>
<keyword evidence="5 8" id="KW-1133">Transmembrane helix</keyword>
<feature type="transmembrane region" description="Helical" evidence="8">
    <location>
        <begin position="285"/>
        <end position="303"/>
    </location>
</feature>
<proteinExistence type="predicted"/>
<feature type="transmembrane region" description="Helical" evidence="8">
    <location>
        <begin position="418"/>
        <end position="440"/>
    </location>
</feature>
<comment type="subcellular location">
    <subcellularLocation>
        <location evidence="1">Cell membrane</location>
        <topology evidence="1">Multi-pass membrane protein</topology>
    </subcellularLocation>
</comment>
<keyword evidence="4 8" id="KW-0812">Transmembrane</keyword>
<feature type="transmembrane region" description="Helical" evidence="8">
    <location>
        <begin position="40"/>
        <end position="61"/>
    </location>
</feature>
<keyword evidence="7 8" id="KW-0472">Membrane</keyword>
<reference evidence="9 10" key="1">
    <citation type="submission" date="2015-07" db="EMBL/GenBank/DDBJ databases">
        <authorList>
            <person name="Noorani M."/>
        </authorList>
    </citation>
    <scope>NUCLEOTIDE SEQUENCE [LARGE SCALE GENOMIC DNA]</scope>
    <source>
        <strain evidence="9 10">CECT 5088</strain>
    </source>
</reference>
<dbReference type="STRING" id="282197.SAMN04488517_103259"/>
<keyword evidence="3" id="KW-1003">Cell membrane</keyword>
<evidence type="ECO:0000256" key="2">
    <source>
        <dbReference type="ARBA" id="ARBA00022448"/>
    </source>
</evidence>
<keyword evidence="10" id="KW-1185">Reference proteome</keyword>
<evidence type="ECO:0000256" key="3">
    <source>
        <dbReference type="ARBA" id="ARBA00022475"/>
    </source>
</evidence>
<keyword evidence="6" id="KW-0406">Ion transport</keyword>
<feature type="transmembrane region" description="Helical" evidence="8">
    <location>
        <begin position="198"/>
        <end position="222"/>
    </location>
</feature>
<evidence type="ECO:0000256" key="7">
    <source>
        <dbReference type="ARBA" id="ARBA00023136"/>
    </source>
</evidence>
<dbReference type="InterPro" id="IPR003445">
    <property type="entry name" value="Cat_transpt"/>
</dbReference>
<dbReference type="PANTHER" id="PTHR32024:SF3">
    <property type="entry name" value="TRK SYSTEM POTASSIUM UPTAKE PROTEIN"/>
    <property type="match status" value="1"/>
</dbReference>
<dbReference type="Pfam" id="PF02386">
    <property type="entry name" value="TrkH"/>
    <property type="match status" value="1"/>
</dbReference>
<dbReference type="PANTHER" id="PTHR32024">
    <property type="entry name" value="TRK SYSTEM POTASSIUM UPTAKE PROTEIN TRKG-RELATED"/>
    <property type="match status" value="1"/>
</dbReference>
<feature type="transmembrane region" description="Helical" evidence="8">
    <location>
        <begin position="133"/>
        <end position="154"/>
    </location>
</feature>
<gene>
    <name evidence="9" type="primary">trkG</name>
    <name evidence="9" type="ORF">JAN5088_02879</name>
</gene>
<dbReference type="AlphaFoldDB" id="A0A0M6XU06"/>
<dbReference type="GO" id="GO:0005886">
    <property type="term" value="C:plasma membrane"/>
    <property type="evidence" value="ECO:0007669"/>
    <property type="project" value="UniProtKB-SubCell"/>
</dbReference>
<dbReference type="Proteomes" id="UP000048908">
    <property type="component" value="Unassembled WGS sequence"/>
</dbReference>
<evidence type="ECO:0000313" key="9">
    <source>
        <dbReference type="EMBL" id="CTQ34087.1"/>
    </source>
</evidence>
<name>A0A0M6XU06_9RHOB</name>
<feature type="transmembrane region" description="Helical" evidence="8">
    <location>
        <begin position="446"/>
        <end position="465"/>
    </location>
</feature>
<feature type="transmembrane region" description="Helical" evidence="8">
    <location>
        <begin position="315"/>
        <end position="337"/>
    </location>
</feature>
<feature type="transmembrane region" description="Helical" evidence="8">
    <location>
        <begin position="73"/>
        <end position="91"/>
    </location>
</feature>
<protein>
    <submittedName>
        <fullName evidence="9">Trk system potassium uptake protein TrkG</fullName>
    </submittedName>
</protein>
<sequence length="507" mass="53533">MMGGVLRRVPLFVQLAAFHAASMMVPALHALSIDAHRVAQAFFYNGVLLLAVLAALAVATARDRSRNITRSHLVALLGAFTILPVMAAMPVSDIVSDTRFLNVYTEMVAAMTTTGGSLFPADRLPETVHLWRAFVAWQGGLVVWVAAVAVLAPLNLGGYEVAEGNVRRHADLEQTRTDGQAMNPDLRVFRAMVTLGPIYLGLTGILWAILTIAGEGATTSLIHAMSTMSTSGISDGTTIARSTAGIGGEVAIAAFLMFALSRQTFSTDMNRDGMRHLAQDRELRIAGMLVVAVTVALFARHWIAAFEVGTTDDVGGALGALWGSAFTVLSFLTTTGFESAHWQAAQSWSGLGTPSVLLLGLAMFGGGVATTAGGVKLLRIYTLYAHGQREMSVLVYPSSVAGMQGRGRRIPSGGIEAAWVFFMLFATTMAGVTLAFTLTGLDFEDALALAVACLTTTGPLAEIVLGGKGTLTTLPDASKVIAAATMVIGRLEVLALFALLNPNFWRD</sequence>
<evidence type="ECO:0000256" key="8">
    <source>
        <dbReference type="SAM" id="Phobius"/>
    </source>
</evidence>
<feature type="transmembrane region" description="Helical" evidence="8">
    <location>
        <begin position="477"/>
        <end position="500"/>
    </location>
</feature>
<organism evidence="9 10">
    <name type="scientific">Jannaschia rubra</name>
    <dbReference type="NCBI Taxonomy" id="282197"/>
    <lineage>
        <taxon>Bacteria</taxon>
        <taxon>Pseudomonadati</taxon>
        <taxon>Pseudomonadota</taxon>
        <taxon>Alphaproteobacteria</taxon>
        <taxon>Rhodobacterales</taxon>
        <taxon>Roseobacteraceae</taxon>
        <taxon>Jannaschia</taxon>
    </lineage>
</organism>
<evidence type="ECO:0000256" key="4">
    <source>
        <dbReference type="ARBA" id="ARBA00022692"/>
    </source>
</evidence>
<feature type="transmembrane region" description="Helical" evidence="8">
    <location>
        <begin position="357"/>
        <end position="378"/>
    </location>
</feature>